<dbReference type="GO" id="GO:0035529">
    <property type="term" value="F:NADH pyrophosphatase activity"/>
    <property type="evidence" value="ECO:0007669"/>
    <property type="project" value="TreeGrafter"/>
</dbReference>
<evidence type="ECO:0000256" key="6">
    <source>
        <dbReference type="ARBA" id="ARBA00022842"/>
    </source>
</evidence>
<dbReference type="CTD" id="200035"/>
<reference evidence="14" key="3">
    <citation type="submission" date="2025-09" db="UniProtKB">
        <authorList>
            <consortium name="Ensembl"/>
        </authorList>
    </citation>
    <scope>IDENTIFICATION</scope>
</reference>
<evidence type="ECO:0000256" key="12">
    <source>
        <dbReference type="ARBA" id="ARBA00093663"/>
    </source>
</evidence>
<comment type="catalytic activity">
    <reaction evidence="9">
        <text>a 5'-end (N(7)-methyl 5'-triphosphoguanosine)-ribonucleoside in mRNA + H2O = N(7)-methyl-GDP + a 5'-end phospho-ribonucleoside in mRNA + 2 H(+)</text>
        <dbReference type="Rhea" id="RHEA:67484"/>
        <dbReference type="Rhea" id="RHEA-COMP:15692"/>
        <dbReference type="Rhea" id="RHEA-COMP:17167"/>
        <dbReference type="ChEBI" id="CHEBI:15377"/>
        <dbReference type="ChEBI" id="CHEBI:15378"/>
        <dbReference type="ChEBI" id="CHEBI:63714"/>
        <dbReference type="ChEBI" id="CHEBI:138282"/>
        <dbReference type="ChEBI" id="CHEBI:156461"/>
        <dbReference type="EC" id="3.6.1.62"/>
    </reaction>
</comment>
<dbReference type="InterPro" id="IPR015797">
    <property type="entry name" value="NUDIX_hydrolase-like_dom_sf"/>
</dbReference>
<dbReference type="InterPro" id="IPR050241">
    <property type="entry name" value="NAD-cap_RNA_hydrolase_NudC"/>
</dbReference>
<dbReference type="OrthoDB" id="447842at2759"/>
<dbReference type="Pfam" id="PF00293">
    <property type="entry name" value="NUDIX"/>
    <property type="match status" value="1"/>
</dbReference>
<sequence length="291" mass="31578">MDPVKRILVHVCKNGAVPQRAPFLQSVTGFFSGDDQAEVSCSLDKNQFIISGGDGGPRVPLKRPNFCPIKHLSAAEMAATPLEVQQRGVDVGVAVLLQTSDERVLLTRRAKELHIFPNLWVPPGGHVEPDETLLDAGLRELHEETGLKLKPDRRSSKILGLWESVYPPLLSCGPPQRHHVIVYMLLHSPLSHLHLQTSLSPAPCEVSACLWADRKLIRAIVSAVDGEDGDVDLTDLPTSISVSQVSAHGALTDATVPLAVLVSRTPDTERVSTGTKFALGLWQQSLDAFDP</sequence>
<reference evidence="14 15" key="1">
    <citation type="journal article" date="2011" name="Genome Biol. Evol.">
        <title>Integration of the genetic map and genome assembly of fugu facilitates insights into distinct features of genome evolution in teleosts and mammals.</title>
        <authorList>
            <person name="Kai W."/>
            <person name="Kikuchi K."/>
            <person name="Tohari S."/>
            <person name="Chew A.K."/>
            <person name="Tay A."/>
            <person name="Fujiwara A."/>
            <person name="Hosoya S."/>
            <person name="Suetake H."/>
            <person name="Naruse K."/>
            <person name="Brenner S."/>
            <person name="Suzuki Y."/>
            <person name="Venkatesh B."/>
        </authorList>
    </citation>
    <scope>NUCLEOTIDE SEQUENCE [LARGE SCALE GENOMIC DNA]</scope>
</reference>
<keyword evidence="5" id="KW-0378">Hydrolase</keyword>
<proteinExistence type="inferred from homology"/>
<dbReference type="Gene3D" id="3.90.79.10">
    <property type="entry name" value="Nucleoside Triphosphate Pyrophosphohydrolase"/>
    <property type="match status" value="1"/>
</dbReference>
<dbReference type="RefSeq" id="XP_011603504.2">
    <property type="nucleotide sequence ID" value="XM_011605202.2"/>
</dbReference>
<dbReference type="PROSITE" id="PS51462">
    <property type="entry name" value="NUDIX"/>
    <property type="match status" value="1"/>
</dbReference>
<dbReference type="GeneTree" id="ENSGT00390000013847"/>
<dbReference type="KEGG" id="tru:101080120"/>
<accession>H2TGT8</accession>
<dbReference type="GO" id="GO:0005829">
    <property type="term" value="C:cytosol"/>
    <property type="evidence" value="ECO:0007669"/>
    <property type="project" value="TreeGrafter"/>
</dbReference>
<name>H2TGU0_TAKRU</name>
<evidence type="ECO:0000256" key="5">
    <source>
        <dbReference type="ARBA" id="ARBA00022801"/>
    </source>
</evidence>
<dbReference type="CDD" id="cd04694">
    <property type="entry name" value="NUDIX_Nudt17"/>
    <property type="match status" value="1"/>
</dbReference>
<comment type="cofactor">
    <cofactor evidence="2">
        <name>Mg(2+)</name>
        <dbReference type="ChEBI" id="CHEBI:18420"/>
    </cofactor>
</comment>
<evidence type="ECO:0000313" key="14">
    <source>
        <dbReference type="Ensembl" id="ENSTRUP00000023889.3"/>
    </source>
</evidence>
<dbReference type="GO" id="GO:0019677">
    <property type="term" value="P:NAD+ catabolic process"/>
    <property type="evidence" value="ECO:0007669"/>
    <property type="project" value="TreeGrafter"/>
</dbReference>
<dbReference type="GeneID" id="101080120"/>
<keyword evidence="15" id="KW-1185">Reference proteome</keyword>
<evidence type="ECO:0000256" key="9">
    <source>
        <dbReference type="ARBA" id="ARBA00093205"/>
    </source>
</evidence>
<evidence type="ECO:0000256" key="4">
    <source>
        <dbReference type="ARBA" id="ARBA00022723"/>
    </source>
</evidence>
<dbReference type="GO" id="GO:0046872">
    <property type="term" value="F:metal ion binding"/>
    <property type="evidence" value="ECO:0007669"/>
    <property type="project" value="UniProtKB-KW"/>
</dbReference>
<protein>
    <recommendedName>
        <fullName evidence="11">m7GpppN-mRNA hydrolase NUDT17</fullName>
        <ecNumber evidence="8">3.6.1.62</ecNumber>
    </recommendedName>
    <alternativeName>
        <fullName evidence="12">Nucleoside diphosphate-linked moiety X motif 17</fullName>
    </alternativeName>
</protein>
<dbReference type="InterPro" id="IPR033716">
    <property type="entry name" value="Nudt17_dom"/>
</dbReference>
<evidence type="ECO:0000256" key="8">
    <source>
        <dbReference type="ARBA" id="ARBA00026102"/>
    </source>
</evidence>
<dbReference type="Proteomes" id="UP000005226">
    <property type="component" value="Chromosome 7"/>
</dbReference>
<dbReference type="InterPro" id="IPR000086">
    <property type="entry name" value="NUDIX_hydrolase_dom"/>
</dbReference>
<feature type="domain" description="Nudix hydrolase" evidence="13">
    <location>
        <begin position="86"/>
        <end position="237"/>
    </location>
</feature>
<dbReference type="GO" id="GO:0140933">
    <property type="term" value="F:5'-(N(7)-methylguanosine 5'-triphospho)-[mRNA] hydrolase activity"/>
    <property type="evidence" value="ECO:0007669"/>
    <property type="project" value="UniProtKB-EC"/>
</dbReference>
<evidence type="ECO:0000256" key="2">
    <source>
        <dbReference type="ARBA" id="ARBA00001946"/>
    </source>
</evidence>
<comment type="cofactor">
    <cofactor evidence="1">
        <name>Mn(2+)</name>
        <dbReference type="ChEBI" id="CHEBI:29035"/>
    </cofactor>
</comment>
<organism evidence="14 15">
    <name type="scientific">Takifugu rubripes</name>
    <name type="common">Japanese pufferfish</name>
    <name type="synonym">Fugu rubripes</name>
    <dbReference type="NCBI Taxonomy" id="31033"/>
    <lineage>
        <taxon>Eukaryota</taxon>
        <taxon>Metazoa</taxon>
        <taxon>Chordata</taxon>
        <taxon>Craniata</taxon>
        <taxon>Vertebrata</taxon>
        <taxon>Euteleostomi</taxon>
        <taxon>Actinopterygii</taxon>
        <taxon>Neopterygii</taxon>
        <taxon>Teleostei</taxon>
        <taxon>Neoteleostei</taxon>
        <taxon>Acanthomorphata</taxon>
        <taxon>Eupercaria</taxon>
        <taxon>Tetraodontiformes</taxon>
        <taxon>Tetradontoidea</taxon>
        <taxon>Tetraodontidae</taxon>
        <taxon>Takifugu</taxon>
    </lineage>
</organism>
<comment type="similarity">
    <text evidence="3">Belongs to the Nudix hydrolase family.</text>
</comment>
<keyword evidence="4" id="KW-0479">Metal-binding</keyword>
<dbReference type="HOGENOM" id="CLU_061877_1_0_1"/>
<dbReference type="FunCoup" id="H2TGU0">
    <property type="interactions" value="58"/>
</dbReference>
<dbReference type="RefSeq" id="XP_003965834.2">
    <property type="nucleotide sequence ID" value="XM_003965785.3"/>
</dbReference>
<dbReference type="InParanoid" id="H2TGU0"/>
<dbReference type="STRING" id="31033.ENSTRUP00000023889"/>
<dbReference type="GO" id="GO:0005777">
    <property type="term" value="C:peroxisome"/>
    <property type="evidence" value="ECO:0007669"/>
    <property type="project" value="TreeGrafter"/>
</dbReference>
<keyword evidence="6" id="KW-0460">Magnesium</keyword>
<dbReference type="RefSeq" id="XP_011603505.2">
    <property type="nucleotide sequence ID" value="XM_011605203.2"/>
</dbReference>
<evidence type="ECO:0000259" key="13">
    <source>
        <dbReference type="PROSITE" id="PS51462"/>
    </source>
</evidence>
<dbReference type="PANTHER" id="PTHR42904:SF1">
    <property type="entry name" value="NUCLEOSIDE DIPHOSPHATE-LINKED MOIETY X MOTIF 17"/>
    <property type="match status" value="1"/>
</dbReference>
<evidence type="ECO:0000256" key="11">
    <source>
        <dbReference type="ARBA" id="ARBA00093621"/>
    </source>
</evidence>
<keyword evidence="7" id="KW-0464">Manganese</keyword>
<evidence type="ECO:0000313" key="15">
    <source>
        <dbReference type="Proteomes" id="UP000005226"/>
    </source>
</evidence>
<evidence type="ECO:0000256" key="10">
    <source>
        <dbReference type="ARBA" id="ARBA00093415"/>
    </source>
</evidence>
<dbReference type="Ensembl" id="ENSTRUT00000023988.3">
    <property type="protein sequence ID" value="ENSTRUP00000023889.3"/>
    <property type="gene ID" value="ENSTRUG00000009510.3"/>
</dbReference>
<evidence type="ECO:0000256" key="3">
    <source>
        <dbReference type="ARBA" id="ARBA00005582"/>
    </source>
</evidence>
<gene>
    <name evidence="14" type="primary">nudt17</name>
</gene>
<dbReference type="PANTHER" id="PTHR42904">
    <property type="entry name" value="NUDIX HYDROLASE, NUDC SUBFAMILY"/>
    <property type="match status" value="1"/>
</dbReference>
<reference evidence="14" key="2">
    <citation type="submission" date="2025-08" db="UniProtKB">
        <authorList>
            <consortium name="Ensembl"/>
        </authorList>
    </citation>
    <scope>IDENTIFICATION</scope>
</reference>
<accession>H2TGU0</accession>
<dbReference type="AlphaFoldDB" id="H2TGU0"/>
<evidence type="ECO:0000256" key="7">
    <source>
        <dbReference type="ARBA" id="ARBA00023211"/>
    </source>
</evidence>
<dbReference type="OMA" id="AKEEWNM"/>
<dbReference type="SUPFAM" id="SSF55811">
    <property type="entry name" value="Nudix"/>
    <property type="match status" value="1"/>
</dbReference>
<dbReference type="EC" id="3.6.1.62" evidence="8"/>
<dbReference type="GO" id="GO:0006742">
    <property type="term" value="P:NADP+ catabolic process"/>
    <property type="evidence" value="ECO:0007669"/>
    <property type="project" value="TreeGrafter"/>
</dbReference>
<evidence type="ECO:0000256" key="1">
    <source>
        <dbReference type="ARBA" id="ARBA00001936"/>
    </source>
</evidence>
<comment type="function">
    <text evidence="10">Acts as a decapping enzyme capable of hydrolyzing monomethylated capped RNAs (in vitro). Hydrolyzes monomethylated capped RNA after alpha and beta phosphates to form N(7)-methyl-GDP. Shows low activity towards unmethylated capped RNA.</text>
</comment>